<feature type="transmembrane region" description="Helical" evidence="8">
    <location>
        <begin position="546"/>
        <end position="563"/>
    </location>
</feature>
<dbReference type="EC" id="2.7.7.6" evidence="7"/>
<comment type="catalytic activity">
    <reaction evidence="6 7">
        <text>RNA(n) + a ribonucleoside 5'-triphosphate = RNA(n+1) + diphosphate</text>
        <dbReference type="Rhea" id="RHEA:21248"/>
        <dbReference type="Rhea" id="RHEA-COMP:14527"/>
        <dbReference type="Rhea" id="RHEA-COMP:17342"/>
        <dbReference type="ChEBI" id="CHEBI:33019"/>
        <dbReference type="ChEBI" id="CHEBI:61557"/>
        <dbReference type="ChEBI" id="CHEBI:140395"/>
        <dbReference type="EC" id="2.7.7.6"/>
    </reaction>
</comment>
<dbReference type="PANTHER" id="PTHR19376:SF54">
    <property type="entry name" value="DNA-DIRECTED RNA POLYMERASE SUBUNIT BETA"/>
    <property type="match status" value="1"/>
</dbReference>
<reference evidence="10" key="1">
    <citation type="journal article" date="2019" name="Genome Biol. Evol.">
        <title>Nephromyces represents a diverse and novel lineage of the Apicomplexa that has retained apicoplasts.</title>
        <authorList>
            <person name="Munoz-Gomez S.A."/>
            <person name="Durnin K."/>
            <person name="Eme L."/>
            <person name="Paight C."/>
            <person name="Lane C.E."/>
            <person name="Saffo M.B."/>
            <person name="Slamovits C.H."/>
        </authorList>
    </citation>
    <scope>NUCLEOTIDE SEQUENCE</scope>
    <source>
        <strain evidence="10">448</strain>
    </source>
</reference>
<feature type="transmembrane region" description="Helical" evidence="8">
    <location>
        <begin position="518"/>
        <end position="534"/>
    </location>
</feature>
<dbReference type="SUPFAM" id="SSF64484">
    <property type="entry name" value="beta and beta-prime subunits of DNA dependent RNA-polymerase"/>
    <property type="match status" value="1"/>
</dbReference>
<dbReference type="GO" id="GO:0003677">
    <property type="term" value="F:DNA binding"/>
    <property type="evidence" value="ECO:0007669"/>
    <property type="project" value="InterPro"/>
</dbReference>
<evidence type="ECO:0000256" key="1">
    <source>
        <dbReference type="ARBA" id="ARBA00004026"/>
    </source>
</evidence>
<keyword evidence="4 7" id="KW-0548">Nucleotidyltransferase</keyword>
<dbReference type="SMART" id="SM00663">
    <property type="entry name" value="RPOLA_N"/>
    <property type="match status" value="1"/>
</dbReference>
<dbReference type="InterPro" id="IPR007080">
    <property type="entry name" value="RNA_pol_Rpb1_1"/>
</dbReference>
<dbReference type="Pfam" id="PF00623">
    <property type="entry name" value="RNA_pol_Rpb1_2"/>
    <property type="match status" value="1"/>
</dbReference>
<feature type="domain" description="RNA polymerase N-terminal" evidence="9">
    <location>
        <begin position="247"/>
        <end position="527"/>
    </location>
</feature>
<dbReference type="Gene3D" id="1.10.274.100">
    <property type="entry name" value="RNA polymerase Rpb1, domain 3"/>
    <property type="match status" value="1"/>
</dbReference>
<sequence length="603" mass="71923">MFMLINYFIPILKISITSPEKICSWAYRVVNGQRIISEVTEPSIFNFHKYIFEEKGLFWEKLFGPIKSWKCNCGLYKVFLIKNKLNSGFLCEKCDSEINDSRVRRYNLGFITLNTPIIHIWYLKGFGHILSTLLNISILKLEYILYYKEFLLKKNNLRELKKYSFNKIKLLFKNKFYQIFKFKNISYFNLIISNEFLYNKLKNLNLLNEINYSKQILIKEKQYKERLKLIKKLRYLHLFFISNIKPEWLFLTKLPVLPPDLRPFTKLEKGDLFVLSPLNNYYKFIIIRNNRLKRWVNLRQYTPLIFEIIEKRILQETIDNLFDKTVSFNKNIKERPLINLTSFLKGKFGHIRQNLLGKRIDFSGRSVIVSGPDLPIGKIGLPYILAINLFKPVLINLFNKNKHINNYLKSLLLLEYKILILKKILNKIFSIKTILINRAPTLYKMNIQSFKPYLIEGNSLKLYPLACSSFNADFDGDQMGLFLPITHISQYEAKYKLNSNKNIFSFELNKNIFKPSQNIILGLYLLNLGIYYFKNTKLYLENIEDVLYSYFNNLLIINTFIWVKYKMIVNNKIILYFILTTPGRLLLKEHFNYKSIYKFNYVT</sequence>
<evidence type="ECO:0000313" key="10">
    <source>
        <dbReference type="EMBL" id="QEM01613.1"/>
    </source>
</evidence>
<keyword evidence="8" id="KW-0812">Transmembrane</keyword>
<name>A0A5C1H7L8_9APIC</name>
<dbReference type="GO" id="GO:0000428">
    <property type="term" value="C:DNA-directed RNA polymerase complex"/>
    <property type="evidence" value="ECO:0007669"/>
    <property type="project" value="UniProtKB-KW"/>
</dbReference>
<evidence type="ECO:0000256" key="2">
    <source>
        <dbReference type="ARBA" id="ARBA00022478"/>
    </source>
</evidence>
<dbReference type="AlphaFoldDB" id="A0A5C1H7L8"/>
<organism evidence="10">
    <name type="scientific">Nephromyces sp. ex Molgula occidentalis</name>
    <dbReference type="NCBI Taxonomy" id="2544991"/>
    <lineage>
        <taxon>Eukaryota</taxon>
        <taxon>Sar</taxon>
        <taxon>Alveolata</taxon>
        <taxon>Apicomplexa</taxon>
        <taxon>Aconoidasida</taxon>
        <taxon>Nephromycida</taxon>
        <taxon>Nephromyces</taxon>
    </lineage>
</organism>
<evidence type="ECO:0000256" key="6">
    <source>
        <dbReference type="ARBA" id="ARBA00048552"/>
    </source>
</evidence>
<gene>
    <name evidence="10" type="primary">rpoC1</name>
</gene>
<proteinExistence type="inferred from homology"/>
<evidence type="ECO:0000256" key="5">
    <source>
        <dbReference type="ARBA" id="ARBA00023163"/>
    </source>
</evidence>
<dbReference type="GO" id="GO:0003899">
    <property type="term" value="F:DNA-directed RNA polymerase activity"/>
    <property type="evidence" value="ECO:0007669"/>
    <property type="project" value="UniProtKB-EC"/>
</dbReference>
<comment type="similarity">
    <text evidence="7">Belongs to the RNA polymerase beta' chain family.</text>
</comment>
<keyword evidence="3 7" id="KW-0808">Transferase</keyword>
<evidence type="ECO:0000256" key="7">
    <source>
        <dbReference type="RuleBase" id="RU004279"/>
    </source>
</evidence>
<evidence type="ECO:0000256" key="3">
    <source>
        <dbReference type="ARBA" id="ARBA00022679"/>
    </source>
</evidence>
<evidence type="ECO:0000256" key="8">
    <source>
        <dbReference type="SAM" id="Phobius"/>
    </source>
</evidence>
<dbReference type="Gene3D" id="4.10.860.120">
    <property type="entry name" value="RNA polymerase II, clamp domain"/>
    <property type="match status" value="1"/>
</dbReference>
<dbReference type="EMBL" id="MK573201">
    <property type="protein sequence ID" value="QEM01613.1"/>
    <property type="molecule type" value="Genomic_DNA"/>
</dbReference>
<dbReference type="InterPro" id="IPR042102">
    <property type="entry name" value="RNA_pol_Rpb1_3_sf"/>
</dbReference>
<evidence type="ECO:0000259" key="9">
    <source>
        <dbReference type="SMART" id="SM00663"/>
    </source>
</evidence>
<comment type="function">
    <text evidence="1 7">DNA-dependent RNA polymerase catalyzes the transcription of DNA into RNA using the four ribonucleoside triphosphates as substrates.</text>
</comment>
<dbReference type="InterPro" id="IPR006592">
    <property type="entry name" value="RNA_pol_N"/>
</dbReference>
<dbReference type="InterPro" id="IPR045867">
    <property type="entry name" value="DNA-dir_RpoC_beta_prime"/>
</dbReference>
<dbReference type="GO" id="GO:0006351">
    <property type="term" value="P:DNA-templated transcription"/>
    <property type="evidence" value="ECO:0007669"/>
    <property type="project" value="InterPro"/>
</dbReference>
<keyword evidence="8" id="KW-1133">Transmembrane helix</keyword>
<dbReference type="PANTHER" id="PTHR19376">
    <property type="entry name" value="DNA-DIRECTED RNA POLYMERASE"/>
    <property type="match status" value="1"/>
</dbReference>
<dbReference type="Pfam" id="PF04997">
    <property type="entry name" value="RNA_pol_Rpb1_1"/>
    <property type="match status" value="1"/>
</dbReference>
<dbReference type="InterPro" id="IPR000722">
    <property type="entry name" value="RNA_pol_asu"/>
</dbReference>
<keyword evidence="8" id="KW-0472">Membrane</keyword>
<keyword evidence="2 7" id="KW-0240">DNA-directed RNA polymerase</keyword>
<protein>
    <recommendedName>
        <fullName evidence="7">DNA-directed RNA polymerase subunit</fullName>
        <ecNumber evidence="7">2.7.7.6</ecNumber>
    </recommendedName>
</protein>
<dbReference type="Gene3D" id="2.40.40.20">
    <property type="match status" value="1"/>
</dbReference>
<evidence type="ECO:0000256" key="4">
    <source>
        <dbReference type="ARBA" id="ARBA00022695"/>
    </source>
</evidence>
<dbReference type="InterPro" id="IPR044893">
    <property type="entry name" value="RNA_pol_Rpb1_clamp_domain"/>
</dbReference>
<keyword evidence="5 7" id="KW-0804">Transcription</keyword>
<accession>A0A5C1H7L8</accession>